<evidence type="ECO:0000256" key="1">
    <source>
        <dbReference type="SAM" id="Phobius"/>
    </source>
</evidence>
<organism evidence="2 3">
    <name type="scientific">Fictibacillus norfolkensis</name>
    <dbReference type="NCBI Taxonomy" id="2762233"/>
    <lineage>
        <taxon>Bacteria</taxon>
        <taxon>Bacillati</taxon>
        <taxon>Bacillota</taxon>
        <taxon>Bacilli</taxon>
        <taxon>Bacillales</taxon>
        <taxon>Fictibacillaceae</taxon>
        <taxon>Fictibacillus</taxon>
    </lineage>
</organism>
<evidence type="ECO:0000313" key="2">
    <source>
        <dbReference type="EMBL" id="MBD7965381.1"/>
    </source>
</evidence>
<feature type="transmembrane region" description="Helical" evidence="1">
    <location>
        <begin position="12"/>
        <end position="29"/>
    </location>
</feature>
<keyword evidence="1" id="KW-0812">Transmembrane</keyword>
<comment type="caution">
    <text evidence="2">The sequence shown here is derived from an EMBL/GenBank/DDBJ whole genome shotgun (WGS) entry which is preliminary data.</text>
</comment>
<name>A0ABR8SPJ7_9BACL</name>
<proteinExistence type="predicted"/>
<keyword evidence="1" id="KW-1133">Transmembrane helix</keyword>
<gene>
    <name evidence="2" type="ORF">H9648_15075</name>
</gene>
<dbReference type="EMBL" id="JACSQM010000007">
    <property type="protein sequence ID" value="MBD7965381.1"/>
    <property type="molecule type" value="Genomic_DNA"/>
</dbReference>
<keyword evidence="3" id="KW-1185">Reference proteome</keyword>
<dbReference type="Proteomes" id="UP000603641">
    <property type="component" value="Unassembled WGS sequence"/>
</dbReference>
<protein>
    <submittedName>
        <fullName evidence="2">Uncharacterized protein</fullName>
    </submittedName>
</protein>
<keyword evidence="1" id="KW-0472">Membrane</keyword>
<feature type="transmembrane region" description="Helical" evidence="1">
    <location>
        <begin position="49"/>
        <end position="75"/>
    </location>
</feature>
<evidence type="ECO:0000313" key="3">
    <source>
        <dbReference type="Proteomes" id="UP000603641"/>
    </source>
</evidence>
<dbReference type="RefSeq" id="WP_191754621.1">
    <property type="nucleotide sequence ID" value="NZ_JACSQM010000007.1"/>
</dbReference>
<sequence>MEDWISKVGWSIAILGTMFGLWVCVSLGVDPTTGSLTNSEYGEDHPLKVLIGIFTILVSLFAGSLLIGLATLMDFARQTLQENKRNKSA</sequence>
<reference evidence="2 3" key="1">
    <citation type="submission" date="2020-08" db="EMBL/GenBank/DDBJ databases">
        <title>A Genomic Blueprint of the Chicken Gut Microbiome.</title>
        <authorList>
            <person name="Gilroy R."/>
            <person name="Ravi A."/>
            <person name="Getino M."/>
            <person name="Pursley I."/>
            <person name="Horton D.L."/>
            <person name="Alikhan N.-F."/>
            <person name="Baker D."/>
            <person name="Gharbi K."/>
            <person name="Hall N."/>
            <person name="Watson M."/>
            <person name="Adriaenssens E.M."/>
            <person name="Foster-Nyarko E."/>
            <person name="Jarju S."/>
            <person name="Secka A."/>
            <person name="Antonio M."/>
            <person name="Oren A."/>
            <person name="Chaudhuri R."/>
            <person name="La Ragione R.M."/>
            <person name="Hildebrand F."/>
            <person name="Pallen M.J."/>
        </authorList>
    </citation>
    <scope>NUCLEOTIDE SEQUENCE [LARGE SCALE GENOMIC DNA]</scope>
    <source>
        <strain evidence="2 3">Sa2CUA10</strain>
    </source>
</reference>
<accession>A0ABR8SPJ7</accession>